<organism evidence="1 2">
    <name type="scientific">Cephalotus follicularis</name>
    <name type="common">Albany pitcher plant</name>
    <dbReference type="NCBI Taxonomy" id="3775"/>
    <lineage>
        <taxon>Eukaryota</taxon>
        <taxon>Viridiplantae</taxon>
        <taxon>Streptophyta</taxon>
        <taxon>Embryophyta</taxon>
        <taxon>Tracheophyta</taxon>
        <taxon>Spermatophyta</taxon>
        <taxon>Magnoliopsida</taxon>
        <taxon>eudicotyledons</taxon>
        <taxon>Gunneridae</taxon>
        <taxon>Pentapetalae</taxon>
        <taxon>rosids</taxon>
        <taxon>fabids</taxon>
        <taxon>Oxalidales</taxon>
        <taxon>Cephalotaceae</taxon>
        <taxon>Cephalotus</taxon>
    </lineage>
</organism>
<comment type="caution">
    <text evidence="1">The sequence shown here is derived from an EMBL/GenBank/DDBJ whole genome shotgun (WGS) entry which is preliminary data.</text>
</comment>
<protein>
    <submittedName>
        <fullName evidence="1">DUF4219 domain-containing protein/UBN2 domain-containing protein</fullName>
    </submittedName>
</protein>
<keyword evidence="2" id="KW-1185">Reference proteome</keyword>
<dbReference type="Proteomes" id="UP000187406">
    <property type="component" value="Unassembled WGS sequence"/>
</dbReference>
<dbReference type="Pfam" id="PF14223">
    <property type="entry name" value="Retrotran_gag_2"/>
    <property type="match status" value="1"/>
</dbReference>
<accession>A0A1Q3C566</accession>
<dbReference type="AlphaFoldDB" id="A0A1Q3C566"/>
<gene>
    <name evidence="1" type="ORF">CFOL_v3_18864</name>
</gene>
<evidence type="ECO:0000313" key="2">
    <source>
        <dbReference type="Proteomes" id="UP000187406"/>
    </source>
</evidence>
<proteinExistence type="predicted"/>
<reference evidence="2" key="1">
    <citation type="submission" date="2016-04" db="EMBL/GenBank/DDBJ databases">
        <title>Cephalotus genome sequencing.</title>
        <authorList>
            <person name="Fukushima K."/>
            <person name="Hasebe M."/>
            <person name="Fang X."/>
        </authorList>
    </citation>
    <scope>NUCLEOTIDE SEQUENCE [LARGE SCALE GENOMIC DNA]</scope>
    <source>
        <strain evidence="2">cv. St1</strain>
    </source>
</reference>
<dbReference type="OrthoDB" id="8063676at2759"/>
<sequence length="165" mass="19216">MNNSFPYSIPKLTKENYGHWCIRMKVLLGSQEAWDIVEKGYDEQENEGALNQNKKNTLQMNRKLDQHALSIIHMGLDEGMFVKVAFVTKAKEAWKILENNFKGVEKVKKVQLQTLRGEFEYLHMKESESVSDYFTRVSSVTNQMKQFGEKIEDAHVVEKILRSID</sequence>
<dbReference type="EMBL" id="BDDD01001360">
    <property type="protein sequence ID" value="GAV75385.1"/>
    <property type="molecule type" value="Genomic_DNA"/>
</dbReference>
<name>A0A1Q3C566_CEPFO</name>
<evidence type="ECO:0000313" key="1">
    <source>
        <dbReference type="EMBL" id="GAV75385.1"/>
    </source>
</evidence>
<dbReference type="PANTHER" id="PTHR35317">
    <property type="entry name" value="OS04G0629600 PROTEIN"/>
    <property type="match status" value="1"/>
</dbReference>
<dbReference type="InParanoid" id="A0A1Q3C566"/>
<dbReference type="PANTHER" id="PTHR35317:SF28">
    <property type="entry name" value="ZINC FINGER, CCHC-TYPE, RIBONUCLEASE H-LIKE DOMAIN, GAG-PRE-INTEGRASE DOMAIN PROTEIN-RELATED"/>
    <property type="match status" value="1"/>
</dbReference>